<organism evidence="3 4">
    <name type="scientific">Durusdinium trenchii</name>
    <dbReference type="NCBI Taxonomy" id="1381693"/>
    <lineage>
        <taxon>Eukaryota</taxon>
        <taxon>Sar</taxon>
        <taxon>Alveolata</taxon>
        <taxon>Dinophyceae</taxon>
        <taxon>Suessiales</taxon>
        <taxon>Symbiodiniaceae</taxon>
        <taxon>Durusdinium</taxon>
    </lineage>
</organism>
<accession>A0ABP0N4I4</accession>
<evidence type="ECO:0000313" key="4">
    <source>
        <dbReference type="Proteomes" id="UP001642484"/>
    </source>
</evidence>
<proteinExistence type="predicted"/>
<keyword evidence="2" id="KW-0472">Membrane</keyword>
<reference evidence="3 4" key="1">
    <citation type="submission" date="2024-02" db="EMBL/GenBank/DDBJ databases">
        <authorList>
            <person name="Chen Y."/>
            <person name="Shah S."/>
            <person name="Dougan E. K."/>
            <person name="Thang M."/>
            <person name="Chan C."/>
        </authorList>
    </citation>
    <scope>NUCLEOTIDE SEQUENCE [LARGE SCALE GENOMIC DNA]</scope>
</reference>
<feature type="compositionally biased region" description="Low complexity" evidence="1">
    <location>
        <begin position="272"/>
        <end position="295"/>
    </location>
</feature>
<gene>
    <name evidence="3" type="ORF">CCMP2556_LOCUS28864</name>
</gene>
<evidence type="ECO:0000256" key="1">
    <source>
        <dbReference type="SAM" id="MobiDB-lite"/>
    </source>
</evidence>
<name>A0ABP0N4I4_9DINO</name>
<evidence type="ECO:0008006" key="5">
    <source>
        <dbReference type="Google" id="ProtNLM"/>
    </source>
</evidence>
<protein>
    <recommendedName>
        <fullName evidence="5">Polycystin cation channel PKD1/PKD2 domain-containing protein</fullName>
    </recommendedName>
</protein>
<keyword evidence="2" id="KW-1133">Transmembrane helix</keyword>
<comment type="caution">
    <text evidence="3">The sequence shown here is derived from an EMBL/GenBank/DDBJ whole genome shotgun (WGS) entry which is preliminary data.</text>
</comment>
<sequence length="295" mass="32137">MILALPPSATSHRISTPHLPLKLQGAFLAMALYWILLSDLAIFSMRISAFVLVCGRVVVEVGLFLTALLLLILAFCTAISTLYYEMPIKEGAHVWLEELTRMALGMYSPEAYMLIVDTSVIVTVPVCIFLFIVGICLTNLLVAQLSQSYHDAYSNMQGYARLNRASITNTTVQGISAKRWQKFLTSLKLDDPLEFNEGDVGLSGGLQVLEPANAHIVTEDTIKRFGGSTAPSAPWPKDATTEEEEQDKLWLLEQKLQNIIKSQKKGRKKGQSSEGSMASGYGSGVSSGPSSASST</sequence>
<feature type="transmembrane region" description="Helical" evidence="2">
    <location>
        <begin position="111"/>
        <end position="142"/>
    </location>
</feature>
<feature type="transmembrane region" description="Helical" evidence="2">
    <location>
        <begin position="25"/>
        <end position="45"/>
    </location>
</feature>
<feature type="region of interest" description="Disordered" evidence="1">
    <location>
        <begin position="223"/>
        <end position="247"/>
    </location>
</feature>
<evidence type="ECO:0000256" key="2">
    <source>
        <dbReference type="SAM" id="Phobius"/>
    </source>
</evidence>
<keyword evidence="4" id="KW-1185">Reference proteome</keyword>
<evidence type="ECO:0000313" key="3">
    <source>
        <dbReference type="EMBL" id="CAK9058541.1"/>
    </source>
</evidence>
<feature type="region of interest" description="Disordered" evidence="1">
    <location>
        <begin position="261"/>
        <end position="295"/>
    </location>
</feature>
<feature type="transmembrane region" description="Helical" evidence="2">
    <location>
        <begin position="57"/>
        <end position="84"/>
    </location>
</feature>
<dbReference type="Proteomes" id="UP001642484">
    <property type="component" value="Unassembled WGS sequence"/>
</dbReference>
<keyword evidence="2" id="KW-0812">Transmembrane</keyword>
<dbReference type="EMBL" id="CAXAMN010021362">
    <property type="protein sequence ID" value="CAK9058541.1"/>
    <property type="molecule type" value="Genomic_DNA"/>
</dbReference>